<evidence type="ECO:0000313" key="4">
    <source>
        <dbReference type="EMBL" id="ODS10091.1"/>
    </source>
</evidence>
<gene>
    <name evidence="3" type="ORF">VSF3289_00048</name>
    <name evidence="4" type="ORF">VSF3289_00329</name>
</gene>
<feature type="transmembrane region" description="Helical" evidence="2">
    <location>
        <begin position="74"/>
        <end position="92"/>
    </location>
</feature>
<organism evidence="4 5">
    <name type="scientific">Vibrio scophthalmi</name>
    <dbReference type="NCBI Taxonomy" id="45658"/>
    <lineage>
        <taxon>Bacteria</taxon>
        <taxon>Pseudomonadati</taxon>
        <taxon>Pseudomonadota</taxon>
        <taxon>Gammaproteobacteria</taxon>
        <taxon>Vibrionales</taxon>
        <taxon>Vibrionaceae</taxon>
        <taxon>Vibrio</taxon>
    </lineage>
</organism>
<keyword evidence="2" id="KW-1133">Transmembrane helix</keyword>
<protein>
    <submittedName>
        <fullName evidence="4">Uncharacterized protein</fullName>
    </submittedName>
</protein>
<dbReference type="OrthoDB" id="5909824at2"/>
<name>A0A1E3WK08_9VIBR</name>
<sequence>MAKESNWWDGFTDGLGEFGSDLLNGAGSYFDSEAAKNEANKAANENATAAQQARIEELRQKEAQARQDSQNTKLMIGGGVALVVLVVLVLIFK</sequence>
<evidence type="ECO:0000256" key="2">
    <source>
        <dbReference type="SAM" id="Phobius"/>
    </source>
</evidence>
<dbReference type="EMBL" id="MDCJ01000002">
    <property type="protein sequence ID" value="ODS10091.1"/>
    <property type="molecule type" value="Genomic_DNA"/>
</dbReference>
<evidence type="ECO:0000313" key="5">
    <source>
        <dbReference type="Proteomes" id="UP000095131"/>
    </source>
</evidence>
<dbReference type="RefSeq" id="WP_069445795.1">
    <property type="nucleotide sequence ID" value="NZ_CP195089.1"/>
</dbReference>
<accession>A0A1E3WK08</accession>
<dbReference type="Proteomes" id="UP000095131">
    <property type="component" value="Unassembled WGS sequence"/>
</dbReference>
<evidence type="ECO:0000256" key="1">
    <source>
        <dbReference type="SAM" id="Coils"/>
    </source>
</evidence>
<keyword evidence="1" id="KW-0175">Coiled coil</keyword>
<keyword evidence="2" id="KW-0472">Membrane</keyword>
<dbReference type="EMBL" id="MDCJ01000002">
    <property type="protein sequence ID" value="ODS09817.1"/>
    <property type="molecule type" value="Genomic_DNA"/>
</dbReference>
<comment type="caution">
    <text evidence="4">The sequence shown here is derived from an EMBL/GenBank/DDBJ whole genome shotgun (WGS) entry which is preliminary data.</text>
</comment>
<reference evidence="4 5" key="1">
    <citation type="submission" date="2016-08" db="EMBL/GenBank/DDBJ databases">
        <title>Genome sequencing of Vibrio scophthalmi strain FP3289, an isolated from Paralichthys olivaceus.</title>
        <authorList>
            <person name="Han H.-J."/>
        </authorList>
    </citation>
    <scope>NUCLEOTIDE SEQUENCE [LARGE SCALE GENOMIC DNA]</scope>
    <source>
        <strain evidence="4 5">FP3289</strain>
    </source>
</reference>
<proteinExistence type="predicted"/>
<feature type="coiled-coil region" evidence="1">
    <location>
        <begin position="32"/>
        <end position="75"/>
    </location>
</feature>
<evidence type="ECO:0000313" key="3">
    <source>
        <dbReference type="EMBL" id="ODS09817.1"/>
    </source>
</evidence>
<keyword evidence="2" id="KW-0812">Transmembrane</keyword>
<dbReference type="AlphaFoldDB" id="A0A1E3WK08"/>